<keyword evidence="2" id="KW-0863">Zinc-finger</keyword>
<organism evidence="5 6">
    <name type="scientific">Romanomermis culicivorax</name>
    <name type="common">Nematode worm</name>
    <dbReference type="NCBI Taxonomy" id="13658"/>
    <lineage>
        <taxon>Eukaryota</taxon>
        <taxon>Metazoa</taxon>
        <taxon>Ecdysozoa</taxon>
        <taxon>Nematoda</taxon>
        <taxon>Enoplea</taxon>
        <taxon>Dorylaimia</taxon>
        <taxon>Mermithida</taxon>
        <taxon>Mermithoidea</taxon>
        <taxon>Mermithidae</taxon>
        <taxon>Romanomermis</taxon>
    </lineage>
</organism>
<dbReference type="SUPFAM" id="SSF57850">
    <property type="entry name" value="RING/U-box"/>
    <property type="match status" value="1"/>
</dbReference>
<keyword evidence="3" id="KW-0862">Zinc</keyword>
<keyword evidence="5" id="KW-1185">Reference proteome</keyword>
<evidence type="ECO:0000313" key="5">
    <source>
        <dbReference type="Proteomes" id="UP000887565"/>
    </source>
</evidence>
<protein>
    <submittedName>
        <fullName evidence="6">RING-type domain-containing protein</fullName>
    </submittedName>
</protein>
<evidence type="ECO:0000256" key="3">
    <source>
        <dbReference type="ARBA" id="ARBA00022833"/>
    </source>
</evidence>
<sequence length="143" mass="16050">CSLYCLEIFSKTLSFDIPYIINANYYTILTIMDNLAVLFDVECPVHMGPLERGKILPCGHEICRSCLLFLASKNRRRLPSGGLADVIVCPTSRSWSLRRASNVDQESNVRDVLAELTTVESYCDEAIEKLDEMIVGLIGQFLV</sequence>
<dbReference type="InterPro" id="IPR018957">
    <property type="entry name" value="Znf_C3HC4_RING-type"/>
</dbReference>
<evidence type="ECO:0000256" key="2">
    <source>
        <dbReference type="ARBA" id="ARBA00022771"/>
    </source>
</evidence>
<evidence type="ECO:0000256" key="1">
    <source>
        <dbReference type="ARBA" id="ARBA00022723"/>
    </source>
</evidence>
<dbReference type="InterPro" id="IPR017907">
    <property type="entry name" value="Znf_RING_CS"/>
</dbReference>
<evidence type="ECO:0000313" key="6">
    <source>
        <dbReference type="WBParaSite" id="nRc.2.0.1.t13419-RA"/>
    </source>
</evidence>
<dbReference type="PROSITE" id="PS00518">
    <property type="entry name" value="ZF_RING_1"/>
    <property type="match status" value="1"/>
</dbReference>
<keyword evidence="1" id="KW-0479">Metal-binding</keyword>
<name>A0A915IHZ2_ROMCU</name>
<proteinExistence type="predicted"/>
<dbReference type="InterPro" id="IPR013083">
    <property type="entry name" value="Znf_RING/FYVE/PHD"/>
</dbReference>
<dbReference type="Proteomes" id="UP000887565">
    <property type="component" value="Unplaced"/>
</dbReference>
<reference evidence="6" key="1">
    <citation type="submission" date="2022-11" db="UniProtKB">
        <authorList>
            <consortium name="WormBaseParasite"/>
        </authorList>
    </citation>
    <scope>IDENTIFICATION</scope>
</reference>
<dbReference type="WBParaSite" id="nRc.2.0.1.t13419-RA">
    <property type="protein sequence ID" value="nRc.2.0.1.t13419-RA"/>
    <property type="gene ID" value="nRc.2.0.1.g13419"/>
</dbReference>
<evidence type="ECO:0000259" key="4">
    <source>
        <dbReference type="Pfam" id="PF00097"/>
    </source>
</evidence>
<dbReference type="Gene3D" id="3.30.40.10">
    <property type="entry name" value="Zinc/RING finger domain, C3HC4 (zinc finger)"/>
    <property type="match status" value="1"/>
</dbReference>
<feature type="domain" description="Zinc finger C3HC4 RING-type" evidence="4">
    <location>
        <begin position="43"/>
        <end position="72"/>
    </location>
</feature>
<accession>A0A915IHZ2</accession>
<dbReference type="AlphaFoldDB" id="A0A915IHZ2"/>
<dbReference type="GO" id="GO:0008270">
    <property type="term" value="F:zinc ion binding"/>
    <property type="evidence" value="ECO:0007669"/>
    <property type="project" value="UniProtKB-KW"/>
</dbReference>
<dbReference type="Pfam" id="PF00097">
    <property type="entry name" value="zf-C3HC4"/>
    <property type="match status" value="1"/>
</dbReference>